<feature type="transmembrane region" description="Helical" evidence="1">
    <location>
        <begin position="96"/>
        <end position="115"/>
    </location>
</feature>
<evidence type="ECO:0000313" key="3">
    <source>
        <dbReference type="Proteomes" id="UP000298264"/>
    </source>
</evidence>
<accession>A0A4R9LRR1</accession>
<dbReference type="NCBIfam" id="NF047440">
    <property type="entry name" value="LA3751_2_3_fam"/>
    <property type="match status" value="1"/>
</dbReference>
<dbReference type="EMBL" id="RQHV01000053">
    <property type="protein sequence ID" value="TGN09154.1"/>
    <property type="molecule type" value="Genomic_DNA"/>
</dbReference>
<dbReference type="InterPro" id="IPR059217">
    <property type="entry name" value="LA3751_2-like"/>
</dbReference>
<feature type="transmembrane region" description="Helical" evidence="1">
    <location>
        <begin position="335"/>
        <end position="352"/>
    </location>
</feature>
<dbReference type="AlphaFoldDB" id="A0A4R9LRR1"/>
<dbReference type="RefSeq" id="WP_135764845.1">
    <property type="nucleotide sequence ID" value="NZ_RQHV01000053.1"/>
</dbReference>
<feature type="transmembrane region" description="Helical" evidence="1">
    <location>
        <begin position="135"/>
        <end position="164"/>
    </location>
</feature>
<name>A0A4R9LRR1_9LEPT</name>
<reference evidence="2" key="1">
    <citation type="journal article" date="2019" name="PLoS Negl. Trop. Dis.">
        <title>Revisiting the worldwide diversity of Leptospira species in the environment.</title>
        <authorList>
            <person name="Vincent A.T."/>
            <person name="Schiettekatte O."/>
            <person name="Bourhy P."/>
            <person name="Veyrier F.J."/>
            <person name="Picardeau M."/>
        </authorList>
    </citation>
    <scope>NUCLEOTIDE SEQUENCE [LARGE SCALE GENOMIC DNA]</scope>
    <source>
        <strain evidence="2">201400974</strain>
    </source>
</reference>
<evidence type="ECO:0000256" key="1">
    <source>
        <dbReference type="SAM" id="Phobius"/>
    </source>
</evidence>
<feature type="transmembrane region" description="Helical" evidence="1">
    <location>
        <begin position="364"/>
        <end position="383"/>
    </location>
</feature>
<evidence type="ECO:0008006" key="4">
    <source>
        <dbReference type="Google" id="ProtNLM"/>
    </source>
</evidence>
<keyword evidence="1" id="KW-0472">Membrane</keyword>
<keyword evidence="1" id="KW-1133">Transmembrane helix</keyword>
<comment type="caution">
    <text evidence="2">The sequence shown here is derived from an EMBL/GenBank/DDBJ whole genome shotgun (WGS) entry which is preliminary data.</text>
</comment>
<evidence type="ECO:0000313" key="2">
    <source>
        <dbReference type="EMBL" id="TGN09154.1"/>
    </source>
</evidence>
<proteinExistence type="predicted"/>
<keyword evidence="3" id="KW-1185">Reference proteome</keyword>
<protein>
    <recommendedName>
        <fullName evidence="4">Glycosyltransferase RgtA/B/C/D-like domain-containing protein</fullName>
    </recommendedName>
</protein>
<dbReference type="Proteomes" id="UP000298264">
    <property type="component" value="Unassembled WGS sequence"/>
</dbReference>
<keyword evidence="1" id="KW-0812">Transmembrane</keyword>
<gene>
    <name evidence="2" type="ORF">EHS11_13030</name>
</gene>
<dbReference type="OrthoDB" id="315537at2"/>
<sequence length="487" mass="57974">MTKIIFSYLFLWLLIFSQLKHTPAGLLQDNVHKYFQTMDYIQSGGADFSIHNHDYKLDPNNQFGIFNVPFAYLIQNKIYMTFPWLWVYLNSPGLKSFGFFGIYLIAGFAGFLSVFSLRSLLSRFTENQSLIRNTLYFYIFCSSLVIYSIWFYEGTLCSLCLFLFLSLELGRKTEDHHFSSALKFLVSLILLSILVLLRTEVLFFAVLIYFAIIFRSFSNLKKKLGYLVLYAMVPGFVFLYSNHLIWNNPQGLRFLGTHSFTFYERMVRVFEYFFFEKYCMLFYLPTFFLTFFLFKDWKSLRKETFFRIYLACLVFMVAIPLLSPQQQGSDIMPRYYFPAVPFLAFFIFYTIDRYVPNRKKLIHSFVFIQSGIYLSITILVLVFTSRRMDRIYKEISPYIGQTNVVSNEFVGHLVQNAEIRNVYQGEGQFQLKRLTKLLSQNGKTSFHFFIWEPSYYEYYHKYLNANYEKIAKVEDIYIYRYKGNISK</sequence>
<organism evidence="2 3">
    <name type="scientific">Leptospira ilyithenensis</name>
    <dbReference type="NCBI Taxonomy" id="2484901"/>
    <lineage>
        <taxon>Bacteria</taxon>
        <taxon>Pseudomonadati</taxon>
        <taxon>Spirochaetota</taxon>
        <taxon>Spirochaetia</taxon>
        <taxon>Leptospirales</taxon>
        <taxon>Leptospiraceae</taxon>
        <taxon>Leptospira</taxon>
    </lineage>
</organism>
<feature type="transmembrane region" description="Helical" evidence="1">
    <location>
        <begin position="224"/>
        <end position="246"/>
    </location>
</feature>
<feature type="transmembrane region" description="Helical" evidence="1">
    <location>
        <begin position="306"/>
        <end position="323"/>
    </location>
</feature>
<feature type="transmembrane region" description="Helical" evidence="1">
    <location>
        <begin position="272"/>
        <end position="294"/>
    </location>
</feature>
<feature type="transmembrane region" description="Helical" evidence="1">
    <location>
        <begin position="184"/>
        <end position="212"/>
    </location>
</feature>